<organism evidence="2 3">
    <name type="scientific">Tupaia chinensis</name>
    <name type="common">Chinese tree shrew</name>
    <name type="synonym">Tupaia belangeri chinensis</name>
    <dbReference type="NCBI Taxonomy" id="246437"/>
    <lineage>
        <taxon>Eukaryota</taxon>
        <taxon>Metazoa</taxon>
        <taxon>Chordata</taxon>
        <taxon>Craniata</taxon>
        <taxon>Vertebrata</taxon>
        <taxon>Euteleostomi</taxon>
        <taxon>Mammalia</taxon>
        <taxon>Eutheria</taxon>
        <taxon>Euarchontoglires</taxon>
        <taxon>Scandentia</taxon>
        <taxon>Tupaiidae</taxon>
        <taxon>Tupaia</taxon>
    </lineage>
</organism>
<accession>L9KI36</accession>
<dbReference type="AlphaFoldDB" id="L9KI36"/>
<dbReference type="InParanoid" id="L9KI36"/>
<evidence type="ECO:0000313" key="2">
    <source>
        <dbReference type="EMBL" id="ELW62358.1"/>
    </source>
</evidence>
<reference evidence="3" key="2">
    <citation type="journal article" date="2013" name="Nat. Commun.">
        <title>Genome of the Chinese tree shrew.</title>
        <authorList>
            <person name="Fan Y."/>
            <person name="Huang Z.Y."/>
            <person name="Cao C.C."/>
            <person name="Chen C.S."/>
            <person name="Chen Y.X."/>
            <person name="Fan D.D."/>
            <person name="He J."/>
            <person name="Hou H.L."/>
            <person name="Hu L."/>
            <person name="Hu X.T."/>
            <person name="Jiang X.T."/>
            <person name="Lai R."/>
            <person name="Lang Y.S."/>
            <person name="Liang B."/>
            <person name="Liao S.G."/>
            <person name="Mu D."/>
            <person name="Ma Y.Y."/>
            <person name="Niu Y.Y."/>
            <person name="Sun X.Q."/>
            <person name="Xia J.Q."/>
            <person name="Xiao J."/>
            <person name="Xiong Z.Q."/>
            <person name="Xu L."/>
            <person name="Yang L."/>
            <person name="Zhang Y."/>
            <person name="Zhao W."/>
            <person name="Zhao X.D."/>
            <person name="Zheng Y.T."/>
            <person name="Zhou J.M."/>
            <person name="Zhu Y.B."/>
            <person name="Zhang G.J."/>
            <person name="Wang J."/>
            <person name="Yao Y.G."/>
        </authorList>
    </citation>
    <scope>NUCLEOTIDE SEQUENCE [LARGE SCALE GENOMIC DNA]</scope>
</reference>
<dbReference type="Proteomes" id="UP000011518">
    <property type="component" value="Unassembled WGS sequence"/>
</dbReference>
<name>L9KI36_TUPCH</name>
<feature type="region of interest" description="Disordered" evidence="1">
    <location>
        <begin position="39"/>
        <end position="63"/>
    </location>
</feature>
<evidence type="ECO:0000313" key="3">
    <source>
        <dbReference type="Proteomes" id="UP000011518"/>
    </source>
</evidence>
<feature type="compositionally biased region" description="Basic and acidic residues" evidence="1">
    <location>
        <begin position="53"/>
        <end position="63"/>
    </location>
</feature>
<dbReference type="EMBL" id="KB320824">
    <property type="protein sequence ID" value="ELW62358.1"/>
    <property type="molecule type" value="Genomic_DNA"/>
</dbReference>
<gene>
    <name evidence="2" type="ORF">TREES_T100007806</name>
</gene>
<protein>
    <submittedName>
        <fullName evidence="2">Uncharacterized protein</fullName>
    </submittedName>
</protein>
<proteinExistence type="predicted"/>
<keyword evidence="3" id="KW-1185">Reference proteome</keyword>
<evidence type="ECO:0000256" key="1">
    <source>
        <dbReference type="SAM" id="MobiDB-lite"/>
    </source>
</evidence>
<reference evidence="3" key="1">
    <citation type="submission" date="2012-07" db="EMBL/GenBank/DDBJ databases">
        <title>Genome of the Chinese tree shrew, a rising model animal genetically related to primates.</title>
        <authorList>
            <person name="Zhang G."/>
            <person name="Fan Y."/>
            <person name="Yao Y."/>
            <person name="Huang Z."/>
        </authorList>
    </citation>
    <scope>NUCLEOTIDE SEQUENCE [LARGE SCALE GENOMIC DNA]</scope>
</reference>
<sequence length="85" mass="9396">MLSCSALTLQTSISYCVQGSRGIVLKKPGRSSAYVAFSLGEQPPDPPTVPSMETDKPTDHRTCFRTQPRENQENKLLWLDGSVLK</sequence>